<keyword evidence="1" id="KW-0472">Membrane</keyword>
<dbReference type="RefSeq" id="WP_197685273.1">
    <property type="nucleotide sequence ID" value="NZ_AP026671.1"/>
</dbReference>
<feature type="transmembrane region" description="Helical" evidence="1">
    <location>
        <begin position="21"/>
        <end position="40"/>
    </location>
</feature>
<dbReference type="STRING" id="1069081.SAMN05660197_0358"/>
<evidence type="ECO:0000313" key="3">
    <source>
        <dbReference type="Proteomes" id="UP000192602"/>
    </source>
</evidence>
<name>A0A1W1WQL5_9BACT</name>
<gene>
    <name evidence="2" type="ORF">SAMN05660197_0358</name>
</gene>
<proteinExistence type="predicted"/>
<accession>A0A1W1WQL5</accession>
<evidence type="ECO:0000256" key="1">
    <source>
        <dbReference type="SAM" id="Phobius"/>
    </source>
</evidence>
<dbReference type="AlphaFoldDB" id="A0A1W1WQL5"/>
<dbReference type="Proteomes" id="UP000192602">
    <property type="component" value="Unassembled WGS sequence"/>
</dbReference>
<dbReference type="EMBL" id="FWWZ01000001">
    <property type="protein sequence ID" value="SMC08601.1"/>
    <property type="molecule type" value="Genomic_DNA"/>
</dbReference>
<keyword evidence="1" id="KW-1133">Transmembrane helix</keyword>
<evidence type="ECO:0000313" key="2">
    <source>
        <dbReference type="EMBL" id="SMC08601.1"/>
    </source>
</evidence>
<organism evidence="2 3">
    <name type="scientific">Nitratiruptor tergarcus DSM 16512</name>
    <dbReference type="NCBI Taxonomy" id="1069081"/>
    <lineage>
        <taxon>Bacteria</taxon>
        <taxon>Pseudomonadati</taxon>
        <taxon>Campylobacterota</taxon>
        <taxon>Epsilonproteobacteria</taxon>
        <taxon>Nautiliales</taxon>
        <taxon>Nitratiruptoraceae</taxon>
        <taxon>Nitratiruptor</taxon>
    </lineage>
</organism>
<keyword evidence="1" id="KW-0812">Transmembrane</keyword>
<reference evidence="3" key="1">
    <citation type="submission" date="2017-04" db="EMBL/GenBank/DDBJ databases">
        <authorList>
            <person name="Varghese N."/>
            <person name="Submissions S."/>
        </authorList>
    </citation>
    <scope>NUCLEOTIDE SEQUENCE [LARGE SCALE GENOMIC DNA]</scope>
    <source>
        <strain evidence="3">DSM 16512</strain>
    </source>
</reference>
<sequence length="54" mass="6341">MIEPCTDIVCSFWSILNQGPMTLTITLHTLIVLPMIWIYFDEKKKMERGDIPQE</sequence>
<protein>
    <submittedName>
        <fullName evidence="2">Uncharacterized protein</fullName>
    </submittedName>
</protein>
<keyword evidence="3" id="KW-1185">Reference proteome</keyword>